<reference evidence="2 3" key="1">
    <citation type="submission" date="2018-09" db="EMBL/GenBank/DDBJ databases">
        <authorList>
            <person name="Zhu H."/>
        </authorList>
    </citation>
    <scope>NUCLEOTIDE SEQUENCE [LARGE SCALE GENOMIC DNA]</scope>
    <source>
        <strain evidence="2 3">K1W22B-8</strain>
    </source>
</reference>
<dbReference type="Pfam" id="PF02627">
    <property type="entry name" value="CMD"/>
    <property type="match status" value="1"/>
</dbReference>
<dbReference type="InterPro" id="IPR003779">
    <property type="entry name" value="CMD-like"/>
</dbReference>
<dbReference type="SUPFAM" id="SSF69118">
    <property type="entry name" value="AhpD-like"/>
    <property type="match status" value="1"/>
</dbReference>
<sequence>MARIPYVEIATLPPEMQAMVAHRPLNIFRMLPHAKTAAPGFLALGNALLTQGELDAGLRELVIVRVGLLSHATYEVHQHKQLARRIGVAEAKIAALDEGPEAAAFDAREAAVLRFTDAVVREVKAPEALFAAVASHLSHRELCELLLTIGFYMMVSRFLENLEVDIEEQNLFERKAQ</sequence>
<accession>A0A418WBX3</accession>
<dbReference type="GO" id="GO:0051920">
    <property type="term" value="F:peroxiredoxin activity"/>
    <property type="evidence" value="ECO:0007669"/>
    <property type="project" value="InterPro"/>
</dbReference>
<dbReference type="EMBL" id="QYUK01000011">
    <property type="protein sequence ID" value="RJF87543.1"/>
    <property type="molecule type" value="Genomic_DNA"/>
</dbReference>
<keyword evidence="3" id="KW-1185">Reference proteome</keyword>
<evidence type="ECO:0000259" key="1">
    <source>
        <dbReference type="Pfam" id="PF02627"/>
    </source>
</evidence>
<dbReference type="RefSeq" id="WP_119778182.1">
    <property type="nucleotide sequence ID" value="NZ_QYUK01000011.1"/>
</dbReference>
<protein>
    <submittedName>
        <fullName evidence="2">Carboxymuconolactone decarboxylase family protein</fullName>
    </submittedName>
</protein>
<name>A0A418WBX3_9PROT</name>
<dbReference type="Proteomes" id="UP000284605">
    <property type="component" value="Unassembled WGS sequence"/>
</dbReference>
<dbReference type="PANTHER" id="PTHR34846">
    <property type="entry name" value="4-CARBOXYMUCONOLACTONE DECARBOXYLASE FAMILY PROTEIN (AFU_ORTHOLOGUE AFUA_6G11590)"/>
    <property type="match status" value="1"/>
</dbReference>
<organism evidence="2 3">
    <name type="scientific">Oleomonas cavernae</name>
    <dbReference type="NCBI Taxonomy" id="2320859"/>
    <lineage>
        <taxon>Bacteria</taxon>
        <taxon>Pseudomonadati</taxon>
        <taxon>Pseudomonadota</taxon>
        <taxon>Alphaproteobacteria</taxon>
        <taxon>Acetobacterales</taxon>
        <taxon>Acetobacteraceae</taxon>
        <taxon>Oleomonas</taxon>
    </lineage>
</organism>
<dbReference type="OrthoDB" id="4704294at2"/>
<dbReference type="AlphaFoldDB" id="A0A418WBX3"/>
<gene>
    <name evidence="2" type="ORF">D3874_11360</name>
</gene>
<feature type="domain" description="Carboxymuconolactone decarboxylase-like" evidence="1">
    <location>
        <begin position="40"/>
        <end position="117"/>
    </location>
</feature>
<dbReference type="InterPro" id="IPR029032">
    <property type="entry name" value="AhpD-like"/>
</dbReference>
<proteinExistence type="predicted"/>
<evidence type="ECO:0000313" key="2">
    <source>
        <dbReference type="EMBL" id="RJF87543.1"/>
    </source>
</evidence>
<dbReference type="Gene3D" id="1.20.1290.10">
    <property type="entry name" value="AhpD-like"/>
    <property type="match status" value="1"/>
</dbReference>
<comment type="caution">
    <text evidence="2">The sequence shown here is derived from an EMBL/GenBank/DDBJ whole genome shotgun (WGS) entry which is preliminary data.</text>
</comment>
<evidence type="ECO:0000313" key="3">
    <source>
        <dbReference type="Proteomes" id="UP000284605"/>
    </source>
</evidence>
<dbReference type="PANTHER" id="PTHR34846:SF11">
    <property type="entry name" value="4-CARBOXYMUCONOLACTONE DECARBOXYLASE FAMILY PROTEIN (AFU_ORTHOLOGUE AFUA_6G11590)"/>
    <property type="match status" value="1"/>
</dbReference>